<accession>A0AAW2MFQ6</accession>
<sequence>MSSLPQITATIRLKLLASTTIPPSLPFRLPTFHLPPPFYLRQHEIWAATGLVAHPYLGPSPPRRLGQRCPSPTQV</sequence>
<gene>
    <name evidence="1" type="ORF">Sradi_5021100</name>
</gene>
<evidence type="ECO:0000313" key="1">
    <source>
        <dbReference type="EMBL" id="KAL0330344.1"/>
    </source>
</evidence>
<organism evidence="1">
    <name type="scientific">Sesamum radiatum</name>
    <name type="common">Black benniseed</name>
    <dbReference type="NCBI Taxonomy" id="300843"/>
    <lineage>
        <taxon>Eukaryota</taxon>
        <taxon>Viridiplantae</taxon>
        <taxon>Streptophyta</taxon>
        <taxon>Embryophyta</taxon>
        <taxon>Tracheophyta</taxon>
        <taxon>Spermatophyta</taxon>
        <taxon>Magnoliopsida</taxon>
        <taxon>eudicotyledons</taxon>
        <taxon>Gunneridae</taxon>
        <taxon>Pentapetalae</taxon>
        <taxon>asterids</taxon>
        <taxon>lamiids</taxon>
        <taxon>Lamiales</taxon>
        <taxon>Pedaliaceae</taxon>
        <taxon>Sesamum</taxon>
    </lineage>
</organism>
<reference evidence="1" key="2">
    <citation type="journal article" date="2024" name="Plant">
        <title>Genomic evolution and insights into agronomic trait innovations of Sesamum species.</title>
        <authorList>
            <person name="Miao H."/>
            <person name="Wang L."/>
            <person name="Qu L."/>
            <person name="Liu H."/>
            <person name="Sun Y."/>
            <person name="Le M."/>
            <person name="Wang Q."/>
            <person name="Wei S."/>
            <person name="Zheng Y."/>
            <person name="Lin W."/>
            <person name="Duan Y."/>
            <person name="Cao H."/>
            <person name="Xiong S."/>
            <person name="Wang X."/>
            <person name="Wei L."/>
            <person name="Li C."/>
            <person name="Ma Q."/>
            <person name="Ju M."/>
            <person name="Zhao R."/>
            <person name="Li G."/>
            <person name="Mu C."/>
            <person name="Tian Q."/>
            <person name="Mei H."/>
            <person name="Zhang T."/>
            <person name="Gao T."/>
            <person name="Zhang H."/>
        </authorList>
    </citation>
    <scope>NUCLEOTIDE SEQUENCE</scope>
    <source>
        <strain evidence="1">G02</strain>
    </source>
</reference>
<comment type="caution">
    <text evidence="1">The sequence shown here is derived from an EMBL/GenBank/DDBJ whole genome shotgun (WGS) entry which is preliminary data.</text>
</comment>
<reference evidence="1" key="1">
    <citation type="submission" date="2020-06" db="EMBL/GenBank/DDBJ databases">
        <authorList>
            <person name="Li T."/>
            <person name="Hu X."/>
            <person name="Zhang T."/>
            <person name="Song X."/>
            <person name="Zhang H."/>
            <person name="Dai N."/>
            <person name="Sheng W."/>
            <person name="Hou X."/>
            <person name="Wei L."/>
        </authorList>
    </citation>
    <scope>NUCLEOTIDE SEQUENCE</scope>
    <source>
        <strain evidence="1">G02</strain>
        <tissue evidence="1">Leaf</tissue>
    </source>
</reference>
<protein>
    <submittedName>
        <fullName evidence="1">Uncharacterized protein</fullName>
    </submittedName>
</protein>
<proteinExistence type="predicted"/>
<dbReference type="EMBL" id="JACGWJ010000022">
    <property type="protein sequence ID" value="KAL0330344.1"/>
    <property type="molecule type" value="Genomic_DNA"/>
</dbReference>
<name>A0AAW2MFQ6_SESRA</name>
<dbReference type="AlphaFoldDB" id="A0AAW2MFQ6"/>